<dbReference type="RefSeq" id="WP_008820040.1">
    <property type="nucleotide sequence ID" value="NZ_GG770381.1"/>
</dbReference>
<name>D6LE69_9FUSO</name>
<dbReference type="Gene3D" id="1.20.58.130">
    <property type="match status" value="1"/>
</dbReference>
<keyword evidence="1" id="KW-0175">Coiled coil</keyword>
<proteinExistence type="predicted"/>
<accession>D6LE69</accession>
<feature type="coiled-coil region" evidence="1">
    <location>
        <begin position="3"/>
        <end position="72"/>
    </location>
</feature>
<dbReference type="AlphaFoldDB" id="D6LE69"/>
<evidence type="ECO:0000313" key="2">
    <source>
        <dbReference type="EMBL" id="EFG28454.2"/>
    </source>
</evidence>
<evidence type="ECO:0000256" key="1">
    <source>
        <dbReference type="SAM" id="Coils"/>
    </source>
</evidence>
<evidence type="ECO:0000313" key="3">
    <source>
        <dbReference type="Proteomes" id="UP000003964"/>
    </source>
</evidence>
<gene>
    <name evidence="2" type="ORF">HMPREF0400_00001</name>
</gene>
<dbReference type="EMBL" id="GG770381">
    <property type="protein sequence ID" value="EFG28454.2"/>
    <property type="molecule type" value="Genomic_DNA"/>
</dbReference>
<reference evidence="2 3" key="1">
    <citation type="submission" date="2010-03" db="EMBL/GenBank/DDBJ databases">
        <title>The Genome Sequence of Fusobacterium sp. 1_1_41FAA.</title>
        <authorList>
            <consortium name="The Broad Institute Genome Sequencing Platform"/>
            <person name="Ward D."/>
            <person name="Earl A."/>
            <person name="Feldgarden M."/>
            <person name="Gevers D."/>
            <person name="Young S.K."/>
            <person name="Zeng Q."/>
            <person name="Koehrsen M."/>
            <person name="Alvarado L."/>
            <person name="Berlin A."/>
            <person name="Borenstein D."/>
            <person name="Chapman S."/>
            <person name="Chen Z."/>
            <person name="Engels R."/>
            <person name="Freedman E."/>
            <person name="Gellesch M."/>
            <person name="Goldberg J."/>
            <person name="Griggs A."/>
            <person name="Gujja S."/>
            <person name="Heilman E."/>
            <person name="Heiman D."/>
            <person name="Hepburn T."/>
            <person name="Howarth C."/>
            <person name="Jen D."/>
            <person name="Larson L."/>
            <person name="Mehta T."/>
            <person name="Park D."/>
            <person name="Pearson M."/>
            <person name="Richards J."/>
            <person name="Roberts A."/>
            <person name="Saif S."/>
            <person name="Shea T."/>
            <person name="Shenoy N."/>
            <person name="Sisk P."/>
            <person name="Stolte C."/>
            <person name="Sykes S."/>
            <person name="Walk T."/>
            <person name="White J."/>
            <person name="Yandava C."/>
            <person name="Strauss J.C."/>
            <person name="Ambrose C.E."/>
            <person name="Allen-Vercoe E."/>
            <person name="Haas B."/>
            <person name="Henn M.R."/>
            <person name="Nusbaum C."/>
            <person name="Birren B."/>
        </authorList>
    </citation>
    <scope>NUCLEOTIDE SEQUENCE [LARGE SCALE GENOMIC DNA]</scope>
    <source>
        <strain evidence="2 3">1_1_41FAA</strain>
    </source>
</reference>
<protein>
    <submittedName>
        <fullName evidence="2">Uncharacterized protein</fullName>
    </submittedName>
</protein>
<sequence>MKEKKIENEIEKLEEQIATLIALRKEKISQSSRNFSKIWNILKRKETTENEIEKLEKEISSLSKELSALKVKISKPFGDLRSEIKNELKAYFIQKILNKPESTIIFNNINSIIDEIMKEISATGKFLNKSEIKESIKNEMLRKLKENFDFIEDKNTNTLEAFKN</sequence>
<organism evidence="2 3">
    <name type="scientific">Fusobacterium periodonticum 1_1_41FAA</name>
    <dbReference type="NCBI Taxonomy" id="469621"/>
    <lineage>
        <taxon>Bacteria</taxon>
        <taxon>Fusobacteriati</taxon>
        <taxon>Fusobacteriota</taxon>
        <taxon>Fusobacteriia</taxon>
        <taxon>Fusobacteriales</taxon>
        <taxon>Fusobacteriaceae</taxon>
        <taxon>Fusobacterium</taxon>
    </lineage>
</organism>
<dbReference type="Proteomes" id="UP000003964">
    <property type="component" value="Unassembled WGS sequence"/>
</dbReference>